<feature type="transmembrane region" description="Helical" evidence="2">
    <location>
        <begin position="531"/>
        <end position="550"/>
    </location>
</feature>
<keyword evidence="2" id="KW-0812">Transmembrane</keyword>
<feature type="compositionally biased region" description="Pro residues" evidence="1">
    <location>
        <begin position="39"/>
        <end position="48"/>
    </location>
</feature>
<reference evidence="3" key="1">
    <citation type="submission" date="2020-11" db="EMBL/GenBank/DDBJ databases">
        <authorList>
            <consortium name="DOE Joint Genome Institute"/>
            <person name="Ahrendt S."/>
            <person name="Riley R."/>
            <person name="Andreopoulos W."/>
            <person name="Labutti K."/>
            <person name="Pangilinan J."/>
            <person name="Ruiz-Duenas F.J."/>
            <person name="Barrasa J.M."/>
            <person name="Sanchez-Garcia M."/>
            <person name="Camarero S."/>
            <person name="Miyauchi S."/>
            <person name="Serrano A."/>
            <person name="Linde D."/>
            <person name="Babiker R."/>
            <person name="Drula E."/>
            <person name="Ayuso-Fernandez I."/>
            <person name="Pacheco R."/>
            <person name="Padilla G."/>
            <person name="Ferreira P."/>
            <person name="Barriuso J."/>
            <person name="Kellner H."/>
            <person name="Castanera R."/>
            <person name="Alfaro M."/>
            <person name="Ramirez L."/>
            <person name="Pisabarro A.G."/>
            <person name="Kuo A."/>
            <person name="Tritt A."/>
            <person name="Lipzen A."/>
            <person name="He G."/>
            <person name="Yan M."/>
            <person name="Ng V."/>
            <person name="Cullen D."/>
            <person name="Martin F."/>
            <person name="Rosso M.-N."/>
            <person name="Henrissat B."/>
            <person name="Hibbett D."/>
            <person name="Martinez A.T."/>
            <person name="Grigoriev I.V."/>
        </authorList>
    </citation>
    <scope>NUCLEOTIDE SEQUENCE</scope>
    <source>
        <strain evidence="3">AH 40177</strain>
    </source>
</reference>
<organism evidence="3 4">
    <name type="scientific">Rhodocollybia butyracea</name>
    <dbReference type="NCBI Taxonomy" id="206335"/>
    <lineage>
        <taxon>Eukaryota</taxon>
        <taxon>Fungi</taxon>
        <taxon>Dikarya</taxon>
        <taxon>Basidiomycota</taxon>
        <taxon>Agaricomycotina</taxon>
        <taxon>Agaricomycetes</taxon>
        <taxon>Agaricomycetidae</taxon>
        <taxon>Agaricales</taxon>
        <taxon>Marasmiineae</taxon>
        <taxon>Omphalotaceae</taxon>
        <taxon>Rhodocollybia</taxon>
    </lineage>
</organism>
<feature type="compositionally biased region" description="Polar residues" evidence="1">
    <location>
        <begin position="1"/>
        <end position="27"/>
    </location>
</feature>
<feature type="transmembrane region" description="Helical" evidence="2">
    <location>
        <begin position="92"/>
        <end position="113"/>
    </location>
</feature>
<dbReference type="Proteomes" id="UP000772434">
    <property type="component" value="Unassembled WGS sequence"/>
</dbReference>
<keyword evidence="2" id="KW-0472">Membrane</keyword>
<feature type="compositionally biased region" description="Basic and acidic residues" evidence="1">
    <location>
        <begin position="28"/>
        <end position="37"/>
    </location>
</feature>
<sequence>MSSIHSPAPSRHQSLSSHYKQRYSSLKNDSDETRLKDPPGLPSDQIPPAPSRRVGYLTALLSFVSAVIVAVANHIVFSQLDGKPTGDHIRQFWVSTLRTVFPVSVGFLLVVGLNKCLSQVALYCVRTASYPVALVNLLTSPPDILTTISILFRSPMRVSFLGFIILATIIQVMTFTSSFIPGTLTVTPGPSRHTTLEIPTIDFNNVYPMQSSFVTLGNDTPRTVFFLEPSQRWSQLISRAASSGVAPIWDPPVECGSSCTYNFTYSAPALNCTELSREDIWPSGTNTSDSLLAFPLNSTNPPHNEYFFYNASFAIPSSVLDDNTTSSTLSVVYMHGFNSTYNGSLNLFGENPDPSQYNPSGVHCEYQNGTYEATTKFMNNTQISTTRVTQLNGYLPIGHEDGPYFGPYIGTNTTQMTLAFRSIAQTFSEMLNGGAFFMTNISGLGTDGTEALKTPLFNLTGHIGDVLGDNQLTNQYFFALSQLQANLSSSIPDLLGNVTLAFVSEGTGNTTVPAFVTPNTPEYQYHPRKLALIYGIVIGVSLAAIVYGLICLQANGTTANFDLEHIVEMTAESKELHASAVRPGFEKAPVKVNLFRDGGDMKTVLDLSR</sequence>
<feature type="region of interest" description="Disordered" evidence="1">
    <location>
        <begin position="1"/>
        <end position="48"/>
    </location>
</feature>
<comment type="caution">
    <text evidence="3">The sequence shown here is derived from an EMBL/GenBank/DDBJ whole genome shotgun (WGS) entry which is preliminary data.</text>
</comment>
<keyword evidence="4" id="KW-1185">Reference proteome</keyword>
<dbReference type="AlphaFoldDB" id="A0A9P5PAD1"/>
<dbReference type="OrthoDB" id="3158487at2759"/>
<gene>
    <name evidence="3" type="ORF">BDP27DRAFT_1343503</name>
</gene>
<evidence type="ECO:0000256" key="1">
    <source>
        <dbReference type="SAM" id="MobiDB-lite"/>
    </source>
</evidence>
<feature type="transmembrane region" description="Helical" evidence="2">
    <location>
        <begin position="158"/>
        <end position="180"/>
    </location>
</feature>
<name>A0A9P5PAD1_9AGAR</name>
<evidence type="ECO:0000313" key="3">
    <source>
        <dbReference type="EMBL" id="KAF9058510.1"/>
    </source>
</evidence>
<feature type="transmembrane region" description="Helical" evidence="2">
    <location>
        <begin position="54"/>
        <end position="72"/>
    </location>
</feature>
<accession>A0A9P5PAD1</accession>
<protein>
    <submittedName>
        <fullName evidence="3">Uncharacterized protein</fullName>
    </submittedName>
</protein>
<proteinExistence type="predicted"/>
<keyword evidence="2" id="KW-1133">Transmembrane helix</keyword>
<evidence type="ECO:0000256" key="2">
    <source>
        <dbReference type="SAM" id="Phobius"/>
    </source>
</evidence>
<dbReference type="EMBL" id="JADNRY010000372">
    <property type="protein sequence ID" value="KAF9058510.1"/>
    <property type="molecule type" value="Genomic_DNA"/>
</dbReference>
<evidence type="ECO:0000313" key="4">
    <source>
        <dbReference type="Proteomes" id="UP000772434"/>
    </source>
</evidence>